<dbReference type="InterPro" id="IPR036565">
    <property type="entry name" value="Mur-like_cat_sf"/>
</dbReference>
<evidence type="ECO:0000259" key="3">
    <source>
        <dbReference type="Pfam" id="PF02875"/>
    </source>
</evidence>
<feature type="domain" description="Mur ligase central" evidence="4">
    <location>
        <begin position="41"/>
        <end position="260"/>
    </location>
</feature>
<evidence type="ECO:0000256" key="2">
    <source>
        <dbReference type="RuleBase" id="RU004135"/>
    </source>
</evidence>
<dbReference type="Proteomes" id="UP000176988">
    <property type="component" value="Unassembled WGS sequence"/>
</dbReference>
<feature type="domain" description="Mur ligase C-terminal" evidence="3">
    <location>
        <begin position="283"/>
        <end position="415"/>
    </location>
</feature>
<keyword evidence="2" id="KW-0573">Peptidoglycan synthesis</keyword>
<name>A0A1F7WCU1_9BACT</name>
<dbReference type="GO" id="GO:0005524">
    <property type="term" value="F:ATP binding"/>
    <property type="evidence" value="ECO:0007669"/>
    <property type="project" value="InterPro"/>
</dbReference>
<dbReference type="PANTHER" id="PTHR23135">
    <property type="entry name" value="MUR LIGASE FAMILY MEMBER"/>
    <property type="match status" value="1"/>
</dbReference>
<dbReference type="GO" id="GO:0016881">
    <property type="term" value="F:acid-amino acid ligase activity"/>
    <property type="evidence" value="ECO:0007669"/>
    <property type="project" value="InterPro"/>
</dbReference>
<dbReference type="PANTHER" id="PTHR23135:SF4">
    <property type="entry name" value="UDP-N-ACETYLMURAMOYL-L-ALANYL-D-GLUTAMATE--2,6-DIAMINOPIMELATE LIGASE MURE HOMOLOG, CHLOROPLASTIC"/>
    <property type="match status" value="1"/>
</dbReference>
<sequence length="450" mass="49810">MKSLLKKLLPASFLRTYHRLISWLAAVYFGHPSEQMIIIGITGTNGKSTVTNMVAWLFEQSGRKVGLTTTANFKVADREWLNDTKMTMLGRFSLQSLLHQMVVAGCSLAAVETSSEGIRQYRHSSINYDTAVFTNLTPEHIESHGGFDNYRRAKGQLFAKLSHDRRKSLEGQIISKTSVINLGDKHADYFLGFAADRKIGFFVPQIIDDHPLDYPGVAVVCVEDLLVGANESTFRINGVPFVLAMPGRFNVENAVAAICVGLAHGLDLTAMSELLRVMPTIPGRIERIDEGQPFGVIVDYAPEPESFRKLYEVVDLLPKRRVIHVLGSTGGGRDVSRRPVLGRLAAQKAQIVIVTNEDPYDDDPPTIIRDVAAGAREVGKRDGVDLFEILDRREAISKAVSLAEEGDLVLVTGKGCEQAMVVAGGRKIPWDDRAELRRAIHERYDKKTKN</sequence>
<protein>
    <recommendedName>
        <fullName evidence="7">UDP-N-acetylmuramyl-tripeptide synthetase</fullName>
    </recommendedName>
</protein>
<dbReference type="SUPFAM" id="SSF53244">
    <property type="entry name" value="MurD-like peptide ligases, peptide-binding domain"/>
    <property type="match status" value="1"/>
</dbReference>
<evidence type="ECO:0000313" key="6">
    <source>
        <dbReference type="Proteomes" id="UP000176988"/>
    </source>
</evidence>
<keyword evidence="2" id="KW-0133">Cell shape</keyword>
<dbReference type="AlphaFoldDB" id="A0A1F7WCU1"/>
<dbReference type="InterPro" id="IPR013221">
    <property type="entry name" value="Mur_ligase_cen"/>
</dbReference>
<accession>A0A1F7WCU1</accession>
<dbReference type="STRING" id="1802424.A2480_00575"/>
<dbReference type="GO" id="GO:0005737">
    <property type="term" value="C:cytoplasm"/>
    <property type="evidence" value="ECO:0007669"/>
    <property type="project" value="UniProtKB-SubCell"/>
</dbReference>
<gene>
    <name evidence="5" type="ORF">A2480_00575</name>
</gene>
<keyword evidence="2" id="KW-0132">Cell division</keyword>
<dbReference type="NCBIfam" id="TIGR01085">
    <property type="entry name" value="murE"/>
    <property type="match status" value="1"/>
</dbReference>
<comment type="pathway">
    <text evidence="2">Cell wall biogenesis; peptidoglycan biosynthesis.</text>
</comment>
<dbReference type="InterPro" id="IPR004101">
    <property type="entry name" value="Mur_ligase_C"/>
</dbReference>
<dbReference type="Gene3D" id="3.90.190.20">
    <property type="entry name" value="Mur ligase, C-terminal domain"/>
    <property type="match status" value="1"/>
</dbReference>
<dbReference type="Gene3D" id="3.40.1190.10">
    <property type="entry name" value="Mur-like, catalytic domain"/>
    <property type="match status" value="1"/>
</dbReference>
<comment type="caution">
    <text evidence="5">The sequence shown here is derived from an EMBL/GenBank/DDBJ whole genome shotgun (WGS) entry which is preliminary data.</text>
</comment>
<dbReference type="InterPro" id="IPR036615">
    <property type="entry name" value="Mur_ligase_C_dom_sf"/>
</dbReference>
<reference evidence="5 6" key="1">
    <citation type="journal article" date="2016" name="Nat. Commun.">
        <title>Thousands of microbial genomes shed light on interconnected biogeochemical processes in an aquifer system.</title>
        <authorList>
            <person name="Anantharaman K."/>
            <person name="Brown C.T."/>
            <person name="Hug L.A."/>
            <person name="Sharon I."/>
            <person name="Castelle C.J."/>
            <person name="Probst A.J."/>
            <person name="Thomas B.C."/>
            <person name="Singh A."/>
            <person name="Wilkins M.J."/>
            <person name="Karaoz U."/>
            <person name="Brodie E.L."/>
            <person name="Williams K.H."/>
            <person name="Hubbard S.S."/>
            <person name="Banfield J.F."/>
        </authorList>
    </citation>
    <scope>NUCLEOTIDE SEQUENCE [LARGE SCALE GENOMIC DNA]</scope>
</reference>
<keyword evidence="2" id="KW-0961">Cell wall biogenesis/degradation</keyword>
<comment type="subcellular location">
    <subcellularLocation>
        <location evidence="2">Cytoplasm</location>
    </subcellularLocation>
</comment>
<evidence type="ECO:0000259" key="4">
    <source>
        <dbReference type="Pfam" id="PF08245"/>
    </source>
</evidence>
<evidence type="ECO:0000256" key="1">
    <source>
        <dbReference type="ARBA" id="ARBA00005898"/>
    </source>
</evidence>
<comment type="similarity">
    <text evidence="1">Belongs to the MurCDEF family. MurE subfamily.</text>
</comment>
<organism evidence="5 6">
    <name type="scientific">Candidatus Uhrbacteria bacterium RIFOXYC2_FULL_47_19</name>
    <dbReference type="NCBI Taxonomy" id="1802424"/>
    <lineage>
        <taxon>Bacteria</taxon>
        <taxon>Candidatus Uhriibacteriota</taxon>
    </lineage>
</organism>
<dbReference type="GO" id="GO:0071555">
    <property type="term" value="P:cell wall organization"/>
    <property type="evidence" value="ECO:0007669"/>
    <property type="project" value="UniProtKB-KW"/>
</dbReference>
<dbReference type="GO" id="GO:0008360">
    <property type="term" value="P:regulation of cell shape"/>
    <property type="evidence" value="ECO:0007669"/>
    <property type="project" value="UniProtKB-KW"/>
</dbReference>
<proteinExistence type="inferred from homology"/>
<dbReference type="GO" id="GO:0009252">
    <property type="term" value="P:peptidoglycan biosynthetic process"/>
    <property type="evidence" value="ECO:0007669"/>
    <property type="project" value="UniProtKB-UniPathway"/>
</dbReference>
<dbReference type="InterPro" id="IPR005761">
    <property type="entry name" value="UDP-N-AcMur-Glu-dNH2Pim_ligase"/>
</dbReference>
<keyword evidence="2" id="KW-0131">Cell cycle</keyword>
<evidence type="ECO:0008006" key="7">
    <source>
        <dbReference type="Google" id="ProtNLM"/>
    </source>
</evidence>
<dbReference type="SUPFAM" id="SSF53623">
    <property type="entry name" value="MurD-like peptide ligases, catalytic domain"/>
    <property type="match status" value="1"/>
</dbReference>
<dbReference type="UniPathway" id="UPA00219"/>
<dbReference type="Pfam" id="PF02875">
    <property type="entry name" value="Mur_ligase_C"/>
    <property type="match status" value="1"/>
</dbReference>
<dbReference type="Pfam" id="PF08245">
    <property type="entry name" value="Mur_ligase_M"/>
    <property type="match status" value="1"/>
</dbReference>
<evidence type="ECO:0000313" key="5">
    <source>
        <dbReference type="EMBL" id="OGM00613.1"/>
    </source>
</evidence>
<dbReference type="EMBL" id="MGFG01000028">
    <property type="protein sequence ID" value="OGM00613.1"/>
    <property type="molecule type" value="Genomic_DNA"/>
</dbReference>
<dbReference type="GO" id="GO:0051301">
    <property type="term" value="P:cell division"/>
    <property type="evidence" value="ECO:0007669"/>
    <property type="project" value="UniProtKB-KW"/>
</dbReference>